<evidence type="ECO:0000313" key="3">
    <source>
        <dbReference type="Proteomes" id="UP000323119"/>
    </source>
</evidence>
<keyword evidence="1" id="KW-0175">Coiled coil</keyword>
<proteinExistence type="predicted"/>
<dbReference type="EMBL" id="VVUY01000005">
    <property type="protein sequence ID" value="KAA2561812.1"/>
    <property type="molecule type" value="Genomic_DNA"/>
</dbReference>
<name>A0A9P4DPD6_9BACT</name>
<dbReference type="Proteomes" id="UP000323119">
    <property type="component" value="Unassembled WGS sequence"/>
</dbReference>
<accession>A0A9P4DPD6</accession>
<dbReference type="AlphaFoldDB" id="A0A9P4DPD6"/>
<dbReference type="Gene3D" id="1.10.287.1490">
    <property type="match status" value="1"/>
</dbReference>
<comment type="caution">
    <text evidence="2">The sequence shown here is derived from an EMBL/GenBank/DDBJ whole genome shotgun (WGS) entry which is preliminary data.</text>
</comment>
<evidence type="ECO:0000256" key="1">
    <source>
        <dbReference type="SAM" id="Coils"/>
    </source>
</evidence>
<organism evidence="2 3">
    <name type="scientific">Alistipes onderdonkii</name>
    <dbReference type="NCBI Taxonomy" id="328813"/>
    <lineage>
        <taxon>Bacteria</taxon>
        <taxon>Pseudomonadati</taxon>
        <taxon>Bacteroidota</taxon>
        <taxon>Bacteroidia</taxon>
        <taxon>Bacteroidales</taxon>
        <taxon>Rikenellaceae</taxon>
        <taxon>Alistipes</taxon>
    </lineage>
</organism>
<gene>
    <name evidence="2" type="ORF">F2S36_07675</name>
</gene>
<evidence type="ECO:0000313" key="2">
    <source>
        <dbReference type="EMBL" id="KAA2561812.1"/>
    </source>
</evidence>
<dbReference type="RefSeq" id="WP_055202238.1">
    <property type="nucleotide sequence ID" value="NZ_DAWDXQ010000001.1"/>
</dbReference>
<reference evidence="2 3" key="1">
    <citation type="journal article" date="2019" name="Nat. Med.">
        <title>A library of human gut bacterial isolates paired with longitudinal multiomics data enables mechanistic microbiome research.</title>
        <authorList>
            <person name="Poyet M."/>
            <person name="Groussin M."/>
            <person name="Gibbons S.M."/>
            <person name="Avila-Pacheco J."/>
            <person name="Jiang X."/>
            <person name="Kearney S.M."/>
            <person name="Perrotta A.R."/>
            <person name="Berdy B."/>
            <person name="Zhao S."/>
            <person name="Lieberman T.D."/>
            <person name="Swanson P.K."/>
            <person name="Smith M."/>
            <person name="Roesemann S."/>
            <person name="Alexander J.E."/>
            <person name="Rich S.A."/>
            <person name="Livny J."/>
            <person name="Vlamakis H."/>
            <person name="Clish C."/>
            <person name="Bullock K."/>
            <person name="Deik A."/>
            <person name="Scott J."/>
            <person name="Pierce K.A."/>
            <person name="Xavier R.J."/>
            <person name="Alm E.J."/>
        </authorList>
    </citation>
    <scope>NUCLEOTIDE SEQUENCE [LARGE SCALE GENOMIC DNA]</scope>
    <source>
        <strain evidence="2 3">BIOML-A204</strain>
    </source>
</reference>
<protein>
    <submittedName>
        <fullName evidence="2">Uncharacterized protein</fullName>
    </submittedName>
</protein>
<feature type="coiled-coil region" evidence="1">
    <location>
        <begin position="7"/>
        <end position="98"/>
    </location>
</feature>
<sequence>MLAGVGCKDYDDDIKEINNKIEGLETGKLASLEEQLNSLKVTISTLEQADKDLQQKINEQEKAISSATGDIEQLEKELEKAVKAHESLQTNIDNLKKYCDGAFLKTADAAKTYATIASVADAVALAKNLKVYNTDAAIKKAIDDAVAAAVNANGAAFQAAFDTRFTSALDAALSSEAGKEGKIYQAITAAISQYDGKMHQCLTDALAENGVITNAIADAIADAKTDLTAELQKWVSGRLTSVTLIPDLYENGIETIEVNSLRYKKMKVNTSTETAAVTPATEKYWYISEKATPVRYHVSPSVVTNSDIETPSFVFEQAVSRSAVGSTLLSVVSNTWSTEAGSAWNIKSNELTVNTRRVAGYGLVKPAPENNIYTAALKVPIAEKWLEDDADDTFIYSDYTKLSEYIYDVKIAALRDDGEGIAKYSDTDSKHYHFYETYKKATDLVASKPAATCDYDETIDLLTLVTGCATNAEGAKAREINKAALAVAGLEFRFAVPTVPFKRGENEADNQKYIKLNGSVATPVTPEGTENNQAAIGKTPVVRVELWDAKRNEIVDVKWLQLKWTQKTFSFPIDKIYTKLGCSYTYKFLWDDMNKHILEKMGESGMSQADFVNTYKVAGISTTDKWTERNNNTGLGKVVTDKTSDDYKNGNYEMWYGLDANAAESTPAFEWHLTADQIGKIIDLDGKLLSKYKDGKDMFVTINLVRKDGNVDGGLTITFGVNFTVELKATVTKNTAWWHSDYAGNANKSVKVTPIHINTANPEYRNGTVDKLVNYEFDLTSAFTDKKPLANMNNCAVWDIQFSKTQPVTDFKVNFNPATAEPQVEHNNDDYGYVLQSKTLSGNASRIQFNGSQTQNAWFGIDNGKSVASEISVFVGENTAGYALLGQRANAKIWGSINPKNIYLVETFELSYVAPLKFVNDLGVVELPYAAEGQTIDCAEAISIRDFQNYLVAAKAPVAAQGEDEYAPERYKYYDVKTAQWNFAEAVVNQAVDAQGNISAVSIEGITADNYATEVAKRKLYSANSFFKMPSGQNCFETNAQDATKLDFHSLLGNDLGKEVSVLIPVSVQHKYGVAKTLIQVKVKPVVLD</sequence>